<dbReference type="InterPro" id="IPR033945">
    <property type="entry name" value="Cyt_c_oxase_su3_dom"/>
</dbReference>
<evidence type="ECO:0000256" key="3">
    <source>
        <dbReference type="ARBA" id="ARBA00012949"/>
    </source>
</evidence>
<evidence type="ECO:0000256" key="2">
    <source>
        <dbReference type="ARBA" id="ARBA00010581"/>
    </source>
</evidence>
<feature type="transmembrane region" description="Helical" evidence="10">
    <location>
        <begin position="217"/>
        <end position="234"/>
    </location>
</feature>
<dbReference type="Gene3D" id="1.10.287.70">
    <property type="match status" value="1"/>
</dbReference>
<dbReference type="InterPro" id="IPR000298">
    <property type="entry name" value="Cyt_c_oxidase-like_su3"/>
</dbReference>
<feature type="transmembrane region" description="Helical" evidence="10">
    <location>
        <begin position="254"/>
        <end position="282"/>
    </location>
</feature>
<evidence type="ECO:0000259" key="11">
    <source>
        <dbReference type="PROSITE" id="PS50253"/>
    </source>
</evidence>
<dbReference type="PANTHER" id="PTHR11403">
    <property type="entry name" value="CYTOCHROME C OXIDASE SUBUNIT III"/>
    <property type="match status" value="1"/>
</dbReference>
<dbReference type="EC" id="7.1.1.9" evidence="3"/>
<evidence type="ECO:0000256" key="4">
    <source>
        <dbReference type="ARBA" id="ARBA00022692"/>
    </source>
</evidence>
<evidence type="ECO:0000256" key="8">
    <source>
        <dbReference type="ARBA" id="ARBA00031400"/>
    </source>
</evidence>
<dbReference type="EMBL" id="LICA01000020">
    <property type="protein sequence ID" value="KRO97049.1"/>
    <property type="molecule type" value="Genomic_DNA"/>
</dbReference>
<comment type="caution">
    <text evidence="12">The sequence shown here is derived from an EMBL/GenBank/DDBJ whole genome shotgun (WGS) entry which is preliminary data.</text>
</comment>
<feature type="domain" description="Heme-copper oxidase subunit III family profile" evidence="11">
    <location>
        <begin position="3"/>
        <end position="322"/>
    </location>
</feature>
<evidence type="ECO:0000256" key="6">
    <source>
        <dbReference type="ARBA" id="ARBA00022989"/>
    </source>
</evidence>
<dbReference type="AlphaFoldDB" id="A0A0R2UC63"/>
<proteinExistence type="inferred from homology"/>
<evidence type="ECO:0000256" key="7">
    <source>
        <dbReference type="ARBA" id="ARBA00023136"/>
    </source>
</evidence>
<comment type="similarity">
    <text evidence="2">Belongs to the cytochrome c oxidase subunit 3 family.</text>
</comment>
<evidence type="ECO:0000313" key="12">
    <source>
        <dbReference type="EMBL" id="KRO97049.1"/>
    </source>
</evidence>
<evidence type="ECO:0000256" key="1">
    <source>
        <dbReference type="ARBA" id="ARBA00004141"/>
    </source>
</evidence>
<keyword evidence="5" id="KW-1278">Translocase</keyword>
<evidence type="ECO:0000256" key="9">
    <source>
        <dbReference type="ARBA" id="ARBA00031625"/>
    </source>
</evidence>
<dbReference type="GO" id="GO:0004129">
    <property type="term" value="F:cytochrome-c oxidase activity"/>
    <property type="evidence" value="ECO:0007669"/>
    <property type="project" value="UniProtKB-EC"/>
</dbReference>
<gene>
    <name evidence="12" type="ORF">ABS24_02690</name>
</gene>
<feature type="transmembrane region" description="Helical" evidence="10">
    <location>
        <begin position="15"/>
        <end position="35"/>
    </location>
</feature>
<accession>A0A0R2UC63</accession>
<feature type="transmembrane region" description="Helical" evidence="10">
    <location>
        <begin position="78"/>
        <end position="103"/>
    </location>
</feature>
<dbReference type="CDD" id="cd01665">
    <property type="entry name" value="Cyt_c_Oxidase_III"/>
    <property type="match status" value="1"/>
</dbReference>
<dbReference type="GO" id="GO:0016020">
    <property type="term" value="C:membrane"/>
    <property type="evidence" value="ECO:0007669"/>
    <property type="project" value="UniProtKB-SubCell"/>
</dbReference>
<name>A0A0R2UC63_9GAMM</name>
<keyword evidence="7 10" id="KW-0472">Membrane</keyword>
<keyword evidence="6 10" id="KW-1133">Transmembrane helix</keyword>
<dbReference type="FunFam" id="1.20.120.80:FF:000003">
    <property type="entry name" value="Cytochrome c oxidase subunit 3"/>
    <property type="match status" value="1"/>
</dbReference>
<protein>
    <recommendedName>
        <fullName evidence="3">cytochrome-c oxidase</fullName>
        <ecNumber evidence="3">7.1.1.9</ecNumber>
    </recommendedName>
    <alternativeName>
        <fullName evidence="8">Cytochrome aa3 subunit 3</fullName>
    </alternativeName>
    <alternativeName>
        <fullName evidence="9">Cytochrome c oxidase polypeptide III</fullName>
    </alternativeName>
</protein>
<feature type="transmembrane region" description="Helical" evidence="10">
    <location>
        <begin position="302"/>
        <end position="321"/>
    </location>
</feature>
<feature type="transmembrane region" description="Helical" evidence="10">
    <location>
        <begin position="41"/>
        <end position="58"/>
    </location>
</feature>
<reference evidence="12 13" key="1">
    <citation type="submission" date="2015-10" db="EMBL/GenBank/DDBJ databases">
        <title>Metagenome-Assembled Genomes uncover a global brackish microbiome.</title>
        <authorList>
            <person name="Hugerth L.W."/>
            <person name="Larsson J."/>
            <person name="Alneberg J."/>
            <person name="Lindh M.V."/>
            <person name="Legrand C."/>
            <person name="Pinhassi J."/>
            <person name="Andersson A.F."/>
        </authorList>
    </citation>
    <scope>NUCLEOTIDE SEQUENCE [LARGE SCALE GENOMIC DNA]</scope>
    <source>
        <strain evidence="12">BACL26 MAG-121220-bin70</strain>
    </source>
</reference>
<dbReference type="PROSITE" id="PS50253">
    <property type="entry name" value="COX3"/>
    <property type="match status" value="1"/>
</dbReference>
<organism evidence="12 13">
    <name type="scientific">SAR92 bacterium BACL26 MAG-121220-bin70</name>
    <dbReference type="NCBI Taxonomy" id="1655626"/>
    <lineage>
        <taxon>Bacteria</taxon>
        <taxon>Pseudomonadati</taxon>
        <taxon>Pseudomonadota</taxon>
        <taxon>Gammaproteobacteria</taxon>
        <taxon>Cellvibrionales</taxon>
        <taxon>Porticoccaceae</taxon>
        <taxon>SAR92 clade</taxon>
    </lineage>
</organism>
<evidence type="ECO:0000256" key="5">
    <source>
        <dbReference type="ARBA" id="ARBA00022967"/>
    </source>
</evidence>
<dbReference type="InterPro" id="IPR035973">
    <property type="entry name" value="Cyt_c_oxidase_su3-like_sf"/>
</dbReference>
<dbReference type="Gene3D" id="1.20.120.80">
    <property type="entry name" value="Cytochrome c oxidase, subunit III, four-helix bundle"/>
    <property type="match status" value="1"/>
</dbReference>
<evidence type="ECO:0000256" key="10">
    <source>
        <dbReference type="SAM" id="Phobius"/>
    </source>
</evidence>
<evidence type="ECO:0000313" key="13">
    <source>
        <dbReference type="Proteomes" id="UP000051213"/>
    </source>
</evidence>
<dbReference type="SUPFAM" id="SSF81452">
    <property type="entry name" value="Cytochrome c oxidase subunit III-like"/>
    <property type="match status" value="2"/>
</dbReference>
<keyword evidence="4 10" id="KW-0812">Transmembrane</keyword>
<dbReference type="Proteomes" id="UP000051213">
    <property type="component" value="Unassembled WGS sequence"/>
</dbReference>
<dbReference type="InterPro" id="IPR013833">
    <property type="entry name" value="Cyt_c_oxidase_su3_a-hlx"/>
</dbReference>
<sequence length="322" mass="35923">MSSENSYYVPEQSKLPLAAAASMGLMAYGAASWVIDGGTSTIFLIGTLIMASVMYRWWSLVIEENTQGIVSDQLKYSYVLGMYWFIFSELMFFVCFFGSLFYVRVLVGPWLAGDAAIGWFDDTATDAAIANATHLWPGYDATWPPLVTPDQVVTLAANPDVTEFKFKGPEHAMSFPGWSFGQLFAWLPLWNTVVLLTSSGTVHLAHHALKEGNRKKFVTWLGVTVLLGIIFLILQAEEYIHAYQELGLTLDSGIYGTTFFLLTGFHGAHVTLGTMMLLIAFLRGVKGHFNETDHFGFEAAAWYWHFVDVIWVGLFLIVYVLG</sequence>
<dbReference type="PANTHER" id="PTHR11403:SF7">
    <property type="entry name" value="CYTOCHROME C OXIDASE SUBUNIT 3"/>
    <property type="match status" value="1"/>
</dbReference>
<dbReference type="GO" id="GO:0019646">
    <property type="term" value="P:aerobic electron transport chain"/>
    <property type="evidence" value="ECO:0007669"/>
    <property type="project" value="InterPro"/>
</dbReference>
<dbReference type="InterPro" id="IPR024791">
    <property type="entry name" value="Cyt_c/ubiquinol_Oxase_su3"/>
</dbReference>
<feature type="transmembrane region" description="Helical" evidence="10">
    <location>
        <begin position="183"/>
        <end position="205"/>
    </location>
</feature>
<comment type="subcellular location">
    <subcellularLocation>
        <location evidence="1">Membrane</location>
        <topology evidence="1">Multi-pass membrane protein</topology>
    </subcellularLocation>
</comment>
<dbReference type="Pfam" id="PF00510">
    <property type="entry name" value="COX3"/>
    <property type="match status" value="2"/>
</dbReference>